<protein>
    <recommendedName>
        <fullName evidence="2">DUF5681 domain-containing protein</fullName>
    </recommendedName>
</protein>
<dbReference type="EMBL" id="JABZEO010000020">
    <property type="protein sequence ID" value="NVZ11361.1"/>
    <property type="molecule type" value="Genomic_DNA"/>
</dbReference>
<feature type="domain" description="DUF5681" evidence="2">
    <location>
        <begin position="3"/>
        <end position="61"/>
    </location>
</feature>
<evidence type="ECO:0000259" key="2">
    <source>
        <dbReference type="Pfam" id="PF18932"/>
    </source>
</evidence>
<keyword evidence="4" id="KW-1185">Reference proteome</keyword>
<evidence type="ECO:0000313" key="3">
    <source>
        <dbReference type="EMBL" id="NVZ11361.1"/>
    </source>
</evidence>
<proteinExistence type="predicted"/>
<dbReference type="InterPro" id="IPR043736">
    <property type="entry name" value="DUF5681"/>
</dbReference>
<name>A0A850RPG0_9GAMM</name>
<evidence type="ECO:0000313" key="4">
    <source>
        <dbReference type="Proteomes" id="UP000592294"/>
    </source>
</evidence>
<dbReference type="Proteomes" id="UP000592294">
    <property type="component" value="Unassembled WGS sequence"/>
</dbReference>
<dbReference type="Pfam" id="PF18932">
    <property type="entry name" value="DUF5681"/>
    <property type="match status" value="1"/>
</dbReference>
<comment type="caution">
    <text evidence="3">The sequence shown here is derived from an EMBL/GenBank/DDBJ whole genome shotgun (WGS) entry which is preliminary data.</text>
</comment>
<evidence type="ECO:0000256" key="1">
    <source>
        <dbReference type="SAM" id="MobiDB-lite"/>
    </source>
</evidence>
<feature type="region of interest" description="Disordered" evidence="1">
    <location>
        <begin position="1"/>
        <end position="27"/>
    </location>
</feature>
<reference evidence="3 4" key="1">
    <citation type="submission" date="2020-06" db="EMBL/GenBank/DDBJ databases">
        <title>Whole-genome sequence of Allochromatium humboldtianum DSM 21881, type strain.</title>
        <authorList>
            <person name="Kyndt J.A."/>
            <person name="Meyer T.E."/>
        </authorList>
    </citation>
    <scope>NUCLEOTIDE SEQUENCE [LARGE SCALE GENOMIC DNA]</scope>
    <source>
        <strain evidence="3 4">DSM 21881</strain>
    </source>
</reference>
<accession>A0A850RPG0</accession>
<gene>
    <name evidence="3" type="ORF">HW932_19100</name>
</gene>
<dbReference type="RefSeq" id="WP_176978062.1">
    <property type="nucleotide sequence ID" value="NZ_JABZEO010000020.1"/>
</dbReference>
<sequence length="135" mass="13964">MAKFTPGTSGNPAGKKPGTVSKATRLRQSIEQHVPEILESLVTSAKSGDTAAAKLLLDRALPALRPTDQPVSLPIGGADLAQDGRVVLAAAGAGELTPETAAKLLQGLGSLARVVETAELVERLERLEAKYAESN</sequence>
<organism evidence="3 4">
    <name type="scientific">Allochromatium humboldtianum</name>
    <dbReference type="NCBI Taxonomy" id="504901"/>
    <lineage>
        <taxon>Bacteria</taxon>
        <taxon>Pseudomonadati</taxon>
        <taxon>Pseudomonadota</taxon>
        <taxon>Gammaproteobacteria</taxon>
        <taxon>Chromatiales</taxon>
        <taxon>Chromatiaceae</taxon>
        <taxon>Allochromatium</taxon>
    </lineage>
</organism>
<feature type="compositionally biased region" description="Polar residues" evidence="1">
    <location>
        <begin position="1"/>
        <end position="11"/>
    </location>
</feature>
<dbReference type="AlphaFoldDB" id="A0A850RPG0"/>